<evidence type="ECO:0000256" key="1">
    <source>
        <dbReference type="SAM" id="Phobius"/>
    </source>
</evidence>
<proteinExistence type="predicted"/>
<dbReference type="Proteomes" id="UP000180235">
    <property type="component" value="Chromosome"/>
</dbReference>
<feature type="transmembrane region" description="Helical" evidence="1">
    <location>
        <begin position="55"/>
        <end position="73"/>
    </location>
</feature>
<dbReference type="STRING" id="1188229.GlitD10_1045"/>
<evidence type="ECO:0008006" key="4">
    <source>
        <dbReference type="Google" id="ProtNLM"/>
    </source>
</evidence>
<organism evidence="2 3">
    <name type="scientific">Gloeomargarita lithophora Alchichica-D10</name>
    <dbReference type="NCBI Taxonomy" id="1188229"/>
    <lineage>
        <taxon>Bacteria</taxon>
        <taxon>Bacillati</taxon>
        <taxon>Cyanobacteriota</taxon>
        <taxon>Cyanophyceae</taxon>
        <taxon>Gloeomargaritales</taxon>
        <taxon>Gloeomargaritaceae</taxon>
        <taxon>Gloeomargarita</taxon>
    </lineage>
</organism>
<evidence type="ECO:0000313" key="2">
    <source>
        <dbReference type="EMBL" id="APB33365.1"/>
    </source>
</evidence>
<dbReference type="AlphaFoldDB" id="A0A1J0ABR4"/>
<keyword evidence="1" id="KW-1133">Transmembrane helix</keyword>
<reference evidence="2 3" key="1">
    <citation type="submission" date="2016-10" db="EMBL/GenBank/DDBJ databases">
        <title>Description of Gloeomargarita lithophora gen. nov., sp. nov., a thylakoid-bearing basal-branching cyanobacterium with intracellular carbonates, and proposal for Gloeomargaritales ord. nov.</title>
        <authorList>
            <person name="Moreira D."/>
            <person name="Tavera R."/>
            <person name="Benzerara K."/>
            <person name="Skouri-Panet F."/>
            <person name="Couradeau E."/>
            <person name="Gerard E."/>
            <person name="Loussert C."/>
            <person name="Novelo E."/>
            <person name="Zivanovic Y."/>
            <person name="Lopez-Garcia P."/>
        </authorList>
    </citation>
    <scope>NUCLEOTIDE SEQUENCE [LARGE SCALE GENOMIC DNA]</scope>
    <source>
        <strain evidence="2 3">D10</strain>
    </source>
</reference>
<sequence length="93" mass="10752">MANRDEEQLLRLQAEAQAPYRGLRQFIYLAFALSGLAGAFVFATDVLAGDGNLRTGLNLLLQLGLVGAMTWLWRWEQRHGQRHKEQMRRDRLR</sequence>
<protein>
    <recommendedName>
        <fullName evidence="4">DUF3493 domain-containing protein</fullName>
    </recommendedName>
</protein>
<gene>
    <name evidence="2" type="ORF">GlitD10_1045</name>
</gene>
<dbReference type="InterPro" id="IPR021883">
    <property type="entry name" value="LPA1-like"/>
</dbReference>
<keyword evidence="3" id="KW-1185">Reference proteome</keyword>
<feature type="transmembrane region" description="Helical" evidence="1">
    <location>
        <begin position="26"/>
        <end position="43"/>
    </location>
</feature>
<dbReference type="Pfam" id="PF11998">
    <property type="entry name" value="DUF3493"/>
    <property type="match status" value="1"/>
</dbReference>
<dbReference type="EMBL" id="CP017675">
    <property type="protein sequence ID" value="APB33365.1"/>
    <property type="molecule type" value="Genomic_DNA"/>
</dbReference>
<evidence type="ECO:0000313" key="3">
    <source>
        <dbReference type="Proteomes" id="UP000180235"/>
    </source>
</evidence>
<keyword evidence="1" id="KW-0812">Transmembrane</keyword>
<accession>A0A1J0ABR4</accession>
<dbReference type="KEGG" id="glt:GlitD10_1045"/>
<name>A0A1J0ABR4_9CYAN</name>
<keyword evidence="1" id="KW-0472">Membrane</keyword>
<dbReference type="RefSeq" id="WP_071453958.1">
    <property type="nucleotide sequence ID" value="NZ_CP017675.1"/>
</dbReference>